<dbReference type="RefSeq" id="WP_233489740.1">
    <property type="nucleotide sequence ID" value="NZ_CXPG01000016.1"/>
</dbReference>
<sequence>MEPIRALGAMSGTSMDGVDAAVIVTDGKAIEAFGESAYVEYSEAERSVIRRAMGQWKGDKDVNAAAKVVEDAHIRVLDGFADVQVVGFHGQTLAHDPANRRTHQAGDGAALARTLRKPVVWDFRTADVTLGGEGAPLAPAFHHACARWIGATKPLAFLNLGGVGNLTWLDPAKVVEEDGALLAFDTGPANAPINDLCMDWLGQPFDRDGELAREGEADARLVADLMGHPYFFRMPPKSLDRDSFRQAGATINALPPSHAAATWVAVIAASVDHALSQCPTMPDRLLVTGGGRRNPAIMDALAALSLPVAPVEEVGLDGDMLEAQAFAFLAVRVLRGLPTSFPGTTGVRARVGGGIVSRPEGQVDDLPTSARHRPDGRIAKAR</sequence>
<reference evidence="3 4" key="1">
    <citation type="submission" date="2015-07" db="EMBL/GenBank/DDBJ databases">
        <authorList>
            <person name="Noorani M."/>
        </authorList>
    </citation>
    <scope>NUCLEOTIDE SEQUENCE [LARGE SCALE GENOMIC DNA]</scope>
    <source>
        <strain evidence="3 4">CECT 5088</strain>
    </source>
</reference>
<dbReference type="PANTHER" id="PTHR30605">
    <property type="entry name" value="ANHYDRO-N-ACETYLMURAMIC ACID KINASE"/>
    <property type="match status" value="1"/>
</dbReference>
<dbReference type="Proteomes" id="UP000048908">
    <property type="component" value="Unassembled WGS sequence"/>
</dbReference>
<dbReference type="SUPFAM" id="SSF53067">
    <property type="entry name" value="Actin-like ATPase domain"/>
    <property type="match status" value="1"/>
</dbReference>
<keyword evidence="1" id="KW-0119">Carbohydrate metabolism</keyword>
<dbReference type="GO" id="GO:0005524">
    <property type="term" value="F:ATP binding"/>
    <property type="evidence" value="ECO:0007669"/>
    <property type="project" value="InterPro"/>
</dbReference>
<dbReference type="STRING" id="282197.SAMN04488517_103477"/>
<accession>A0A0M6XP47</accession>
<dbReference type="GO" id="GO:0016773">
    <property type="term" value="F:phosphotransferase activity, alcohol group as acceptor"/>
    <property type="evidence" value="ECO:0007669"/>
    <property type="project" value="InterPro"/>
</dbReference>
<protein>
    <submittedName>
        <fullName evidence="3">Anhydro-N-acetylmuramic acid kinase</fullName>
        <ecNumber evidence="3">2.7.1.170</ecNumber>
    </submittedName>
</protein>
<feature type="region of interest" description="Disordered" evidence="2">
    <location>
        <begin position="352"/>
        <end position="382"/>
    </location>
</feature>
<name>A0A0M6XP47_9RHOB</name>
<evidence type="ECO:0000256" key="2">
    <source>
        <dbReference type="SAM" id="MobiDB-lite"/>
    </source>
</evidence>
<dbReference type="EC" id="2.7.1.170" evidence="3"/>
<dbReference type="NCBIfam" id="NF007141">
    <property type="entry name" value="PRK09585.1-5"/>
    <property type="match status" value="1"/>
</dbReference>
<dbReference type="Pfam" id="PF03702">
    <property type="entry name" value="AnmK"/>
    <property type="match status" value="1"/>
</dbReference>
<dbReference type="EMBL" id="CXPG01000016">
    <property type="protein sequence ID" value="CTQ32869.1"/>
    <property type="molecule type" value="Genomic_DNA"/>
</dbReference>
<feature type="compositionally biased region" description="Basic and acidic residues" evidence="2">
    <location>
        <begin position="372"/>
        <end position="382"/>
    </location>
</feature>
<gene>
    <name evidence="3" type="primary">anmK</name>
    <name evidence="3" type="ORF">JAN5088_01641</name>
</gene>
<dbReference type="AlphaFoldDB" id="A0A0M6XP47"/>
<dbReference type="GO" id="GO:0009254">
    <property type="term" value="P:peptidoglycan turnover"/>
    <property type="evidence" value="ECO:0007669"/>
    <property type="project" value="InterPro"/>
</dbReference>
<evidence type="ECO:0000313" key="3">
    <source>
        <dbReference type="EMBL" id="CTQ32869.1"/>
    </source>
</evidence>
<evidence type="ECO:0000256" key="1">
    <source>
        <dbReference type="ARBA" id="ARBA00023277"/>
    </source>
</evidence>
<evidence type="ECO:0000313" key="4">
    <source>
        <dbReference type="Proteomes" id="UP000048908"/>
    </source>
</evidence>
<dbReference type="GO" id="GO:0016301">
    <property type="term" value="F:kinase activity"/>
    <property type="evidence" value="ECO:0007669"/>
    <property type="project" value="UniProtKB-KW"/>
</dbReference>
<dbReference type="Gene3D" id="3.30.420.40">
    <property type="match status" value="2"/>
</dbReference>
<organism evidence="3 4">
    <name type="scientific">Jannaschia rubra</name>
    <dbReference type="NCBI Taxonomy" id="282197"/>
    <lineage>
        <taxon>Bacteria</taxon>
        <taxon>Pseudomonadati</taxon>
        <taxon>Pseudomonadota</taxon>
        <taxon>Alphaproteobacteria</taxon>
        <taxon>Rhodobacterales</taxon>
        <taxon>Roseobacteraceae</taxon>
        <taxon>Jannaschia</taxon>
    </lineage>
</organism>
<keyword evidence="3" id="KW-0808">Transferase</keyword>
<keyword evidence="3" id="KW-0418">Kinase</keyword>
<keyword evidence="4" id="KW-1185">Reference proteome</keyword>
<dbReference type="GO" id="GO:0006040">
    <property type="term" value="P:amino sugar metabolic process"/>
    <property type="evidence" value="ECO:0007669"/>
    <property type="project" value="InterPro"/>
</dbReference>
<dbReference type="PANTHER" id="PTHR30605:SF0">
    <property type="entry name" value="ANHYDRO-N-ACETYLMURAMIC ACID KINASE"/>
    <property type="match status" value="1"/>
</dbReference>
<dbReference type="InterPro" id="IPR043129">
    <property type="entry name" value="ATPase_NBD"/>
</dbReference>
<dbReference type="InterPro" id="IPR005338">
    <property type="entry name" value="Anhydro_N_Ac-Mur_kinase"/>
</dbReference>
<proteinExistence type="predicted"/>